<organism evidence="10 13">
    <name type="scientific">Myxococcus fulvus</name>
    <dbReference type="NCBI Taxonomy" id="33"/>
    <lineage>
        <taxon>Bacteria</taxon>
        <taxon>Pseudomonadati</taxon>
        <taxon>Myxococcota</taxon>
        <taxon>Myxococcia</taxon>
        <taxon>Myxococcales</taxon>
        <taxon>Cystobacterineae</taxon>
        <taxon>Myxococcaceae</taxon>
        <taxon>Myxococcus</taxon>
    </lineage>
</organism>
<evidence type="ECO:0000256" key="7">
    <source>
        <dbReference type="ARBA" id="ARBA00022840"/>
    </source>
</evidence>
<evidence type="ECO:0000256" key="6">
    <source>
        <dbReference type="ARBA" id="ARBA00022741"/>
    </source>
</evidence>
<evidence type="ECO:0000313" key="10">
    <source>
        <dbReference type="EMBL" id="GEN08417.1"/>
    </source>
</evidence>
<reference evidence="10 13" key="2">
    <citation type="submission" date="2019-07" db="EMBL/GenBank/DDBJ databases">
        <title>Whole genome shotgun sequence of Myxococcus fulvus NBRC 100333.</title>
        <authorList>
            <person name="Hosoyama A."/>
            <person name="Uohara A."/>
            <person name="Ohji S."/>
            <person name="Ichikawa N."/>
        </authorList>
    </citation>
    <scope>NUCLEOTIDE SEQUENCE [LARGE SCALE GENOMIC DNA]</scope>
    <source>
        <strain evidence="10 13">NBRC 100333</strain>
    </source>
</reference>
<dbReference type="Pfam" id="PF00764">
    <property type="entry name" value="Arginosuc_synth"/>
    <property type="match status" value="1"/>
</dbReference>
<gene>
    <name evidence="10" type="primary">argG</name>
    <name evidence="10" type="ORF">MFU01_34540</name>
    <name evidence="11" type="ORF">SAMN05443572_106155</name>
</gene>
<dbReference type="InterPro" id="IPR023434">
    <property type="entry name" value="Arginosuc_synth_type_1_subfam"/>
</dbReference>
<dbReference type="EMBL" id="FOIB01000006">
    <property type="protein sequence ID" value="SEU20586.1"/>
    <property type="molecule type" value="Genomic_DNA"/>
</dbReference>
<dbReference type="EC" id="6.3.4.5" evidence="2"/>
<dbReference type="GO" id="GO:0004055">
    <property type="term" value="F:argininosuccinate synthase activity"/>
    <property type="evidence" value="ECO:0007669"/>
    <property type="project" value="UniProtKB-EC"/>
</dbReference>
<dbReference type="GO" id="GO:0000050">
    <property type="term" value="P:urea cycle"/>
    <property type="evidence" value="ECO:0007669"/>
    <property type="project" value="TreeGrafter"/>
</dbReference>
<dbReference type="Gene3D" id="3.90.1260.10">
    <property type="entry name" value="Argininosuccinate synthetase, chain A, domain 2"/>
    <property type="match status" value="1"/>
</dbReference>
<dbReference type="NCBIfam" id="TIGR00032">
    <property type="entry name" value="argG"/>
    <property type="match status" value="1"/>
</dbReference>
<dbReference type="SUPFAM" id="SSF69864">
    <property type="entry name" value="Argininosuccinate synthetase, C-terminal domain"/>
    <property type="match status" value="1"/>
</dbReference>
<keyword evidence="4" id="KW-0436">Ligase</keyword>
<dbReference type="Proteomes" id="UP000183760">
    <property type="component" value="Unassembled WGS sequence"/>
</dbReference>
<dbReference type="InterPro" id="IPR048267">
    <property type="entry name" value="Arginosuc_syn_N"/>
</dbReference>
<dbReference type="CDD" id="cd01999">
    <property type="entry name" value="ASS"/>
    <property type="match status" value="1"/>
</dbReference>
<evidence type="ECO:0000313" key="12">
    <source>
        <dbReference type="Proteomes" id="UP000183760"/>
    </source>
</evidence>
<keyword evidence="3" id="KW-0055">Arginine biosynthesis</keyword>
<evidence type="ECO:0000313" key="13">
    <source>
        <dbReference type="Proteomes" id="UP000321514"/>
    </source>
</evidence>
<sequence length="397" mass="42517">MSKKNVVLAFSGGLDTAFCTVYLREQGYDVTTVTVDTGGFPPEQLANIAALSAKLGAVEHIKVDARGTLFEGYLRYLIAGNVLRGQVYPLSVSAERACQAVEVVRVAREKGVQALAHGSTGAGNDQVRFDVAFRSLAGDLELITPIRTLGLSRQQELSFLAERGIHMPPKLGSYSVNEGMWGTSVGGSETLNSWSALPEAAFPSGEIPTDLKPRTLTVGFDKGVPTSLDGKALGPVELVEALNVLGRQYGIGRGVHLGDTILGIKGRVGFEAPAAHLLITSHRELEKLVLSGKQLFWKETVGNLYGSLLHEGHFFDPLVKDLEAFLTSSQERVTGEVRLVLHPRTQVVEGVRSPYSLMDAKVATYGEANVLWTGSEAAGFAKLYGVAQMLSHKAKGG</sequence>
<dbReference type="GO" id="GO:0005737">
    <property type="term" value="C:cytoplasm"/>
    <property type="evidence" value="ECO:0007669"/>
    <property type="project" value="TreeGrafter"/>
</dbReference>
<dbReference type="InterPro" id="IPR001518">
    <property type="entry name" value="Arginosuc_synth"/>
</dbReference>
<comment type="pathway">
    <text evidence="1">Amino-acid biosynthesis; L-arginine biosynthesis; L-arginine from L-ornithine and carbamoyl phosphate: step 2/3.</text>
</comment>
<dbReference type="AlphaFoldDB" id="A0A511T3D1"/>
<evidence type="ECO:0000259" key="8">
    <source>
        <dbReference type="Pfam" id="PF00764"/>
    </source>
</evidence>
<evidence type="ECO:0000256" key="2">
    <source>
        <dbReference type="ARBA" id="ARBA00012286"/>
    </source>
</evidence>
<dbReference type="InterPro" id="IPR024074">
    <property type="entry name" value="AS_cat/multimer_dom_body"/>
</dbReference>
<dbReference type="Gene3D" id="3.40.50.620">
    <property type="entry name" value="HUPs"/>
    <property type="match status" value="1"/>
</dbReference>
<evidence type="ECO:0000313" key="11">
    <source>
        <dbReference type="EMBL" id="SEU20586.1"/>
    </source>
</evidence>
<keyword evidence="12" id="KW-1185">Reference proteome</keyword>
<proteinExistence type="predicted"/>
<comment type="caution">
    <text evidence="10">The sequence shown here is derived from an EMBL/GenBank/DDBJ whole genome shotgun (WGS) entry which is preliminary data.</text>
</comment>
<dbReference type="PANTHER" id="PTHR11587">
    <property type="entry name" value="ARGININOSUCCINATE SYNTHASE"/>
    <property type="match status" value="1"/>
</dbReference>
<evidence type="ECO:0000256" key="4">
    <source>
        <dbReference type="ARBA" id="ARBA00022598"/>
    </source>
</evidence>
<protein>
    <recommendedName>
        <fullName evidence="2">argininosuccinate synthase</fullName>
        <ecNumber evidence="2">6.3.4.5</ecNumber>
    </recommendedName>
</protein>
<accession>A0A511T3D1</accession>
<evidence type="ECO:0000256" key="5">
    <source>
        <dbReference type="ARBA" id="ARBA00022605"/>
    </source>
</evidence>
<evidence type="ECO:0000259" key="9">
    <source>
        <dbReference type="Pfam" id="PF20979"/>
    </source>
</evidence>
<dbReference type="EMBL" id="BJXR01000028">
    <property type="protein sequence ID" value="GEN08417.1"/>
    <property type="molecule type" value="Genomic_DNA"/>
</dbReference>
<dbReference type="SUPFAM" id="SSF52402">
    <property type="entry name" value="Adenine nucleotide alpha hydrolases-like"/>
    <property type="match status" value="1"/>
</dbReference>
<feature type="domain" description="Arginosuccinate synthase-like N-terminal" evidence="8">
    <location>
        <begin position="6"/>
        <end position="165"/>
    </location>
</feature>
<dbReference type="PANTHER" id="PTHR11587:SF2">
    <property type="entry name" value="ARGININOSUCCINATE SYNTHASE"/>
    <property type="match status" value="1"/>
</dbReference>
<dbReference type="OrthoDB" id="9801641at2"/>
<keyword evidence="7" id="KW-0067">ATP-binding</keyword>
<reference evidence="11 12" key="1">
    <citation type="submission" date="2016-10" db="EMBL/GenBank/DDBJ databases">
        <authorList>
            <person name="Varghese N."/>
            <person name="Submissions S."/>
        </authorList>
    </citation>
    <scope>NUCLEOTIDE SEQUENCE [LARGE SCALE GENOMIC DNA]</scope>
    <source>
        <strain evidence="11 12">DSM 16525</strain>
    </source>
</reference>
<dbReference type="UniPathway" id="UPA00068">
    <property type="reaction ID" value="UER00113"/>
</dbReference>
<dbReference type="STRING" id="1334629.MFUL124B02_30535"/>
<dbReference type="GO" id="GO:0006526">
    <property type="term" value="P:L-arginine biosynthetic process"/>
    <property type="evidence" value="ECO:0007669"/>
    <property type="project" value="UniProtKB-UniPathway"/>
</dbReference>
<keyword evidence="5" id="KW-0028">Amino-acid biosynthesis</keyword>
<dbReference type="GO" id="GO:0005524">
    <property type="term" value="F:ATP binding"/>
    <property type="evidence" value="ECO:0007669"/>
    <property type="project" value="UniProtKB-KW"/>
</dbReference>
<evidence type="ECO:0000256" key="1">
    <source>
        <dbReference type="ARBA" id="ARBA00004967"/>
    </source>
</evidence>
<name>A0A511T3D1_MYXFU</name>
<dbReference type="GO" id="GO:0000053">
    <property type="term" value="P:argininosuccinate metabolic process"/>
    <property type="evidence" value="ECO:0007669"/>
    <property type="project" value="TreeGrafter"/>
</dbReference>
<dbReference type="InterPro" id="IPR014729">
    <property type="entry name" value="Rossmann-like_a/b/a_fold"/>
</dbReference>
<dbReference type="InterPro" id="IPR048268">
    <property type="entry name" value="Arginosuc_syn_C"/>
</dbReference>
<feature type="domain" description="Arginosuccinate synthase C-terminal" evidence="9">
    <location>
        <begin position="174"/>
        <end position="388"/>
    </location>
</feature>
<keyword evidence="6" id="KW-0547">Nucleotide-binding</keyword>
<dbReference type="Proteomes" id="UP000321514">
    <property type="component" value="Unassembled WGS sequence"/>
</dbReference>
<dbReference type="RefSeq" id="WP_046715160.1">
    <property type="nucleotide sequence ID" value="NZ_BJXR01000028.1"/>
</dbReference>
<evidence type="ECO:0000256" key="3">
    <source>
        <dbReference type="ARBA" id="ARBA00022571"/>
    </source>
</evidence>
<dbReference type="Pfam" id="PF20979">
    <property type="entry name" value="Arginosuc_syn_C"/>
    <property type="match status" value="1"/>
</dbReference>